<keyword evidence="2" id="KW-0378">Hydrolase</keyword>
<keyword evidence="3" id="KW-0732">Signal</keyword>
<reference evidence="5 6" key="1">
    <citation type="submission" date="2023-07" db="EMBL/GenBank/DDBJ databases">
        <title>Bacillus lucianemedeirus sp. nov, a new species isolated from an immunobiological production facility.</title>
        <authorList>
            <person name="Costa L.V."/>
            <person name="Miranda R.V.S.L."/>
            <person name="Brandao M.L.L."/>
            <person name="Reis C.M.F."/>
            <person name="Frazao A.M."/>
            <person name="Cruz F.V."/>
            <person name="Baio P.V.P."/>
            <person name="Veras J.F.C."/>
            <person name="Ramos J.N."/>
            <person name="Vieira V."/>
        </authorList>
    </citation>
    <scope>NUCLEOTIDE SEQUENCE [LARGE SCALE GENOMIC DNA]</scope>
    <source>
        <strain evidence="5 6">B190/17</strain>
    </source>
</reference>
<protein>
    <submittedName>
        <fullName evidence="5">Polysaccharide deacetylase family protein</fullName>
    </submittedName>
</protein>
<dbReference type="InterPro" id="IPR002509">
    <property type="entry name" value="NODB_dom"/>
</dbReference>
<dbReference type="PROSITE" id="PS51677">
    <property type="entry name" value="NODB"/>
    <property type="match status" value="1"/>
</dbReference>
<proteinExistence type="predicted"/>
<dbReference type="EMBL" id="JAUIYO010000019">
    <property type="protein sequence ID" value="MFK2827005.1"/>
    <property type="molecule type" value="Genomic_DNA"/>
</dbReference>
<evidence type="ECO:0000256" key="2">
    <source>
        <dbReference type="ARBA" id="ARBA00022801"/>
    </source>
</evidence>
<feature type="chain" id="PRO_5046441868" evidence="3">
    <location>
        <begin position="25"/>
        <end position="254"/>
    </location>
</feature>
<comment type="caution">
    <text evidence="5">The sequence shown here is derived from an EMBL/GenBank/DDBJ whole genome shotgun (WGS) entry which is preliminary data.</text>
</comment>
<dbReference type="Pfam" id="PF01522">
    <property type="entry name" value="Polysacc_deac_1"/>
    <property type="match status" value="1"/>
</dbReference>
<dbReference type="SUPFAM" id="SSF88713">
    <property type="entry name" value="Glycoside hydrolase/deacetylase"/>
    <property type="match status" value="1"/>
</dbReference>
<evidence type="ECO:0000313" key="5">
    <source>
        <dbReference type="EMBL" id="MFK2827005.1"/>
    </source>
</evidence>
<dbReference type="RefSeq" id="WP_404318888.1">
    <property type="nucleotide sequence ID" value="NZ_JAUIYO010000019.1"/>
</dbReference>
<evidence type="ECO:0000313" key="6">
    <source>
        <dbReference type="Proteomes" id="UP001619911"/>
    </source>
</evidence>
<dbReference type="Proteomes" id="UP001619911">
    <property type="component" value="Unassembled WGS sequence"/>
</dbReference>
<organism evidence="5 6">
    <name type="scientific">Bacillus lumedeiriae</name>
    <dbReference type="NCBI Taxonomy" id="3058829"/>
    <lineage>
        <taxon>Bacteria</taxon>
        <taxon>Bacillati</taxon>
        <taxon>Bacillota</taxon>
        <taxon>Bacilli</taxon>
        <taxon>Bacillales</taxon>
        <taxon>Bacillaceae</taxon>
        <taxon>Bacillus</taxon>
    </lineage>
</organism>
<evidence type="ECO:0000256" key="3">
    <source>
        <dbReference type="SAM" id="SignalP"/>
    </source>
</evidence>
<keyword evidence="6" id="KW-1185">Reference proteome</keyword>
<sequence length="254" mass="28965">MIRSIFFVCTLLISYFSTSVWTQAHTSSRDKFEKSGHVVWEVNAQTKLVAITFDDGPDPRYTPQILDILAKHNAKATFFVTGKNADKFPHILKRTVKENHAVGNHTYNHIYDKSTNSKKLKTELDLTAQTIKNITGKETSLFRPVGDVYNDSVIRNAVQKNYLVVMWSWHQDPKDWLRPSANKISSHVTKNVKSGDIILLHDAGGNRTQTVEALDTILTYLDKNGYKCVTIPELIYHAQVIEKDKLHIFPIHSM</sequence>
<dbReference type="InterPro" id="IPR050248">
    <property type="entry name" value="Polysacc_deacetylase_ArnD"/>
</dbReference>
<dbReference type="InterPro" id="IPR011330">
    <property type="entry name" value="Glyco_hydro/deAcase_b/a-brl"/>
</dbReference>
<dbReference type="PANTHER" id="PTHR10587:SF133">
    <property type="entry name" value="CHITIN DEACETYLASE 1-RELATED"/>
    <property type="match status" value="1"/>
</dbReference>
<feature type="signal peptide" evidence="3">
    <location>
        <begin position="1"/>
        <end position="24"/>
    </location>
</feature>
<evidence type="ECO:0000259" key="4">
    <source>
        <dbReference type="PROSITE" id="PS51677"/>
    </source>
</evidence>
<name>A0ABW8IDA1_9BACI</name>
<accession>A0ABW8IDA1</accession>
<gene>
    <name evidence="5" type="ORF">QYG89_15235</name>
</gene>
<dbReference type="Gene3D" id="3.20.20.370">
    <property type="entry name" value="Glycoside hydrolase/deacetylase"/>
    <property type="match status" value="1"/>
</dbReference>
<feature type="domain" description="NodB homology" evidence="4">
    <location>
        <begin position="47"/>
        <end position="229"/>
    </location>
</feature>
<keyword evidence="1" id="KW-0479">Metal-binding</keyword>
<evidence type="ECO:0000256" key="1">
    <source>
        <dbReference type="ARBA" id="ARBA00022723"/>
    </source>
</evidence>
<dbReference type="PANTHER" id="PTHR10587">
    <property type="entry name" value="GLYCOSYL TRANSFERASE-RELATED"/>
    <property type="match status" value="1"/>
</dbReference>